<dbReference type="SMART" id="SM00344">
    <property type="entry name" value="HTH_ASNC"/>
    <property type="match status" value="1"/>
</dbReference>
<dbReference type="Gene3D" id="1.10.10.10">
    <property type="entry name" value="Winged helix-like DNA-binding domain superfamily/Winged helix DNA-binding domain"/>
    <property type="match status" value="1"/>
</dbReference>
<reference evidence="6" key="1">
    <citation type="journal article" date="2019" name="Int. J. Syst. Evol. Microbiol.">
        <title>The Global Catalogue of Microorganisms (GCM) 10K type strain sequencing project: providing services to taxonomists for standard genome sequencing and annotation.</title>
        <authorList>
            <consortium name="The Broad Institute Genomics Platform"/>
            <consortium name="The Broad Institute Genome Sequencing Center for Infectious Disease"/>
            <person name="Wu L."/>
            <person name="Ma J."/>
        </authorList>
    </citation>
    <scope>NUCLEOTIDE SEQUENCE [LARGE SCALE GENOMIC DNA]</scope>
    <source>
        <strain evidence="6">JCM 9458</strain>
    </source>
</reference>
<dbReference type="Proteomes" id="UP001501676">
    <property type="component" value="Unassembled WGS sequence"/>
</dbReference>
<evidence type="ECO:0000256" key="1">
    <source>
        <dbReference type="ARBA" id="ARBA00023015"/>
    </source>
</evidence>
<evidence type="ECO:0000256" key="2">
    <source>
        <dbReference type="ARBA" id="ARBA00023125"/>
    </source>
</evidence>
<evidence type="ECO:0000313" key="5">
    <source>
        <dbReference type="EMBL" id="GAA3394328.1"/>
    </source>
</evidence>
<dbReference type="PROSITE" id="PS50956">
    <property type="entry name" value="HTH_ASNC_2"/>
    <property type="match status" value="1"/>
</dbReference>
<feature type="domain" description="HTH asnC-type" evidence="4">
    <location>
        <begin position="10"/>
        <end position="71"/>
    </location>
</feature>
<dbReference type="InterPro" id="IPR011991">
    <property type="entry name" value="ArsR-like_HTH"/>
</dbReference>
<keyword evidence="3" id="KW-0804">Transcription</keyword>
<evidence type="ECO:0000256" key="3">
    <source>
        <dbReference type="ARBA" id="ARBA00023163"/>
    </source>
</evidence>
<dbReference type="InterPro" id="IPR011008">
    <property type="entry name" value="Dimeric_a/b-barrel"/>
</dbReference>
<keyword evidence="2" id="KW-0238">DNA-binding</keyword>
<dbReference type="InterPro" id="IPR000485">
    <property type="entry name" value="AsnC-type_HTH_dom"/>
</dbReference>
<evidence type="ECO:0000313" key="6">
    <source>
        <dbReference type="Proteomes" id="UP001501676"/>
    </source>
</evidence>
<dbReference type="EMBL" id="BAAAYN010000044">
    <property type="protein sequence ID" value="GAA3394328.1"/>
    <property type="molecule type" value="Genomic_DNA"/>
</dbReference>
<dbReference type="RefSeq" id="WP_345731907.1">
    <property type="nucleotide sequence ID" value="NZ_BAAAYN010000044.1"/>
</dbReference>
<dbReference type="SUPFAM" id="SSF54909">
    <property type="entry name" value="Dimeric alpha+beta barrel"/>
    <property type="match status" value="1"/>
</dbReference>
<dbReference type="SUPFAM" id="SSF46785">
    <property type="entry name" value="Winged helix' DNA-binding domain"/>
    <property type="match status" value="1"/>
</dbReference>
<keyword evidence="1" id="KW-0805">Transcription regulation</keyword>
<comment type="caution">
    <text evidence="5">The sequence shown here is derived from an EMBL/GenBank/DDBJ whole genome shotgun (WGS) entry which is preliminary data.</text>
</comment>
<dbReference type="InterPro" id="IPR019888">
    <property type="entry name" value="Tscrpt_reg_AsnC-like"/>
</dbReference>
<keyword evidence="6" id="KW-1185">Reference proteome</keyword>
<protein>
    <submittedName>
        <fullName evidence="5">Lrp/AsnC family transcriptional regulator</fullName>
    </submittedName>
</protein>
<dbReference type="InterPro" id="IPR036388">
    <property type="entry name" value="WH-like_DNA-bd_sf"/>
</dbReference>
<evidence type="ECO:0000259" key="4">
    <source>
        <dbReference type="PROSITE" id="PS50956"/>
    </source>
</evidence>
<dbReference type="Pfam" id="PF01037">
    <property type="entry name" value="AsnC_trans_reg"/>
    <property type="match status" value="1"/>
</dbReference>
<accession>A0ABP6T6I5</accession>
<dbReference type="Pfam" id="PF13404">
    <property type="entry name" value="HTH_AsnC-type"/>
    <property type="match status" value="1"/>
</dbReference>
<dbReference type="InterPro" id="IPR019887">
    <property type="entry name" value="Tscrpt_reg_AsnC/Lrp_C"/>
</dbReference>
<sequence length="170" mass="18844">MNSSRSEYALDDVDWRILDELQKDGRLSFNELGRRIHLSSPAVAERVRRLEQVGVISGYRAVVDPVRAGYGITAFVQLRCKLGSCLLRTSRAADYPEVTEVHKLSGAHCTMIQIRAASLAHLEGVIEQLGRHGELHTHVVLSTQYQDATVSRPETIERPVTPSAGWSGPE</sequence>
<proteinExistence type="predicted"/>
<dbReference type="Gene3D" id="3.30.70.920">
    <property type="match status" value="1"/>
</dbReference>
<gene>
    <name evidence="5" type="ORF">GCM10020369_63320</name>
</gene>
<name>A0ABP6T6I5_9ACTN</name>
<dbReference type="InterPro" id="IPR036390">
    <property type="entry name" value="WH_DNA-bd_sf"/>
</dbReference>
<organism evidence="5 6">
    <name type="scientific">Cryptosporangium minutisporangium</name>
    <dbReference type="NCBI Taxonomy" id="113569"/>
    <lineage>
        <taxon>Bacteria</taxon>
        <taxon>Bacillati</taxon>
        <taxon>Actinomycetota</taxon>
        <taxon>Actinomycetes</taxon>
        <taxon>Cryptosporangiales</taxon>
        <taxon>Cryptosporangiaceae</taxon>
        <taxon>Cryptosporangium</taxon>
    </lineage>
</organism>
<dbReference type="PANTHER" id="PTHR30154">
    <property type="entry name" value="LEUCINE-RESPONSIVE REGULATORY PROTEIN"/>
    <property type="match status" value="1"/>
</dbReference>
<dbReference type="CDD" id="cd00090">
    <property type="entry name" value="HTH_ARSR"/>
    <property type="match status" value="1"/>
</dbReference>
<dbReference type="PANTHER" id="PTHR30154:SF53">
    <property type="entry name" value="HTH-TYPE TRANSCRIPTIONAL REGULATOR LRPC"/>
    <property type="match status" value="1"/>
</dbReference>
<dbReference type="PRINTS" id="PR00033">
    <property type="entry name" value="HTHASNC"/>
</dbReference>